<dbReference type="Proteomes" id="UP001642360">
    <property type="component" value="Unassembled WGS sequence"/>
</dbReference>
<evidence type="ECO:0000313" key="4">
    <source>
        <dbReference type="Proteomes" id="UP001642360"/>
    </source>
</evidence>
<reference evidence="3 4" key="1">
    <citation type="submission" date="2024-02" db="EMBL/GenBank/DDBJ databases">
        <authorList>
            <person name="Vignale AGUSTIN F."/>
            <person name="Sosa J E."/>
            <person name="Modenutti C."/>
        </authorList>
    </citation>
    <scope>NUCLEOTIDE SEQUENCE [LARGE SCALE GENOMIC DNA]</scope>
</reference>
<accession>A0ABC8SDE1</accession>
<evidence type="ECO:0000259" key="1">
    <source>
        <dbReference type="Pfam" id="PF00646"/>
    </source>
</evidence>
<name>A0ABC8SDE1_9AQUA</name>
<dbReference type="InterPro" id="IPR053772">
    <property type="entry name" value="At1g61320/At1g61330-like"/>
</dbReference>
<dbReference type="InterPro" id="IPR032675">
    <property type="entry name" value="LRR_dom_sf"/>
</dbReference>
<evidence type="ECO:0008006" key="5">
    <source>
        <dbReference type="Google" id="ProtNLM"/>
    </source>
</evidence>
<dbReference type="PANTHER" id="PTHR34145:SF53">
    <property type="entry name" value="LEUCINE-RICH REPEAT DOMAIN SUPERFAMILY"/>
    <property type="match status" value="1"/>
</dbReference>
<comment type="caution">
    <text evidence="3">The sequence shown here is derived from an EMBL/GenBank/DDBJ whole genome shotgun (WGS) entry which is preliminary data.</text>
</comment>
<dbReference type="Pfam" id="PF00646">
    <property type="entry name" value="F-box"/>
    <property type="match status" value="1"/>
</dbReference>
<sequence length="471" mass="53411">MEECPDMISGLPSEIKLLIVSFVPLKEAVRTSILSTKWRSIWAPLQVILQLDSAQVTSHEASEKIKEAMGVLLRSHDTPQPLKLHISSSKMDIESSEVMDEVFIMVVKRVDKELHLDFSKGKQTMRDFNLALDSSCLNSGENIHSMQRTDFSSLKSLHLRSIAHLAENFVSTLFSSCRFLESLTLEKCSGLQDIRIKASDCLRSFVMVDCTNVISISLSASNLKSFWYRGVLSNFQLKNTPHLVDMILNLKDGSGQNEFDVEDALSFLDCVKDIEILTISGWLLEWLCTAGVIFGLLEFQFNKLKELCCICTVMDRGMRDSLACFLNATPFLEKLFVNIDENCSSPMPCPYFQQYWHEPHLCMNYATVKCNASQLKHLSTFKMAGFTSEEDQLLLMDLLLHKALLLETVTVTSPENRSWSVAKIPQCHLNRFQRFQPESMVASLPNKDYSFVLTEEKNSDKSPKSGYSLLF</sequence>
<dbReference type="InterPro" id="IPR036047">
    <property type="entry name" value="F-box-like_dom_sf"/>
</dbReference>
<dbReference type="InterPro" id="IPR055357">
    <property type="entry name" value="LRR_At1g61320_AtMIF1"/>
</dbReference>
<dbReference type="SUPFAM" id="SSF81383">
    <property type="entry name" value="F-box domain"/>
    <property type="match status" value="1"/>
</dbReference>
<protein>
    <recommendedName>
        <fullName evidence="5">F-box domain-containing protein</fullName>
    </recommendedName>
</protein>
<dbReference type="CDD" id="cd22160">
    <property type="entry name" value="F-box_AtFBL13-like"/>
    <property type="match status" value="1"/>
</dbReference>
<dbReference type="InterPro" id="IPR001810">
    <property type="entry name" value="F-box_dom"/>
</dbReference>
<dbReference type="Pfam" id="PF23622">
    <property type="entry name" value="LRR_At1g61320_AtMIF1"/>
    <property type="match status" value="1"/>
</dbReference>
<feature type="domain" description="F-box" evidence="1">
    <location>
        <begin position="8"/>
        <end position="42"/>
    </location>
</feature>
<gene>
    <name evidence="3" type="ORF">ILEXP_LOCUS23599</name>
</gene>
<organism evidence="3 4">
    <name type="scientific">Ilex paraguariensis</name>
    <name type="common">yerba mate</name>
    <dbReference type="NCBI Taxonomy" id="185542"/>
    <lineage>
        <taxon>Eukaryota</taxon>
        <taxon>Viridiplantae</taxon>
        <taxon>Streptophyta</taxon>
        <taxon>Embryophyta</taxon>
        <taxon>Tracheophyta</taxon>
        <taxon>Spermatophyta</taxon>
        <taxon>Magnoliopsida</taxon>
        <taxon>eudicotyledons</taxon>
        <taxon>Gunneridae</taxon>
        <taxon>Pentapetalae</taxon>
        <taxon>asterids</taxon>
        <taxon>campanulids</taxon>
        <taxon>Aquifoliales</taxon>
        <taxon>Aquifoliaceae</taxon>
        <taxon>Ilex</taxon>
    </lineage>
</organism>
<dbReference type="InterPro" id="IPR053781">
    <property type="entry name" value="F-box_AtFBL13-like"/>
</dbReference>
<evidence type="ECO:0000313" key="3">
    <source>
        <dbReference type="EMBL" id="CAK9155211.1"/>
    </source>
</evidence>
<dbReference type="PANTHER" id="PTHR34145">
    <property type="entry name" value="OS02G0105600 PROTEIN"/>
    <property type="match status" value="1"/>
</dbReference>
<feature type="domain" description="At1g61320/AtMIF1 LRR" evidence="2">
    <location>
        <begin position="142"/>
        <end position="428"/>
    </location>
</feature>
<dbReference type="Gene3D" id="3.80.10.10">
    <property type="entry name" value="Ribonuclease Inhibitor"/>
    <property type="match status" value="1"/>
</dbReference>
<dbReference type="AlphaFoldDB" id="A0ABC8SDE1"/>
<keyword evidence="4" id="KW-1185">Reference proteome</keyword>
<evidence type="ECO:0000259" key="2">
    <source>
        <dbReference type="Pfam" id="PF23622"/>
    </source>
</evidence>
<dbReference type="EMBL" id="CAUOFW020002649">
    <property type="protein sequence ID" value="CAK9155211.1"/>
    <property type="molecule type" value="Genomic_DNA"/>
</dbReference>
<proteinExistence type="predicted"/>